<keyword evidence="6" id="KW-1185">Reference proteome</keyword>
<dbReference type="GO" id="GO:0072679">
    <property type="term" value="P:thymocyte migration"/>
    <property type="evidence" value="ECO:0007669"/>
    <property type="project" value="Ensembl"/>
</dbReference>
<dbReference type="GO" id="GO:0097535">
    <property type="term" value="P:lymphoid lineage cell migration into thymus"/>
    <property type="evidence" value="ECO:0007669"/>
    <property type="project" value="Ensembl"/>
</dbReference>
<dbReference type="OMA" id="GRVFCTD"/>
<feature type="region of interest" description="Disordered" evidence="2">
    <location>
        <begin position="85"/>
        <end position="107"/>
    </location>
</feature>
<evidence type="ECO:0000256" key="3">
    <source>
        <dbReference type="SAM" id="SignalP"/>
    </source>
</evidence>
<reference evidence="5" key="3">
    <citation type="submission" date="2025-09" db="UniProtKB">
        <authorList>
            <consortium name="Ensembl"/>
        </authorList>
    </citation>
    <scope>IDENTIFICATION</scope>
</reference>
<dbReference type="GeneTree" id="ENSGT00900000141362"/>
<dbReference type="InterPro" id="IPR036048">
    <property type="entry name" value="Interleukin_8-like_sf"/>
</dbReference>
<dbReference type="Proteomes" id="UP000265040">
    <property type="component" value="Chromosome 17"/>
</dbReference>
<keyword evidence="3" id="KW-0732">Signal</keyword>
<reference evidence="5" key="1">
    <citation type="submission" date="2021-04" db="EMBL/GenBank/DDBJ databases">
        <authorList>
            <consortium name="Wellcome Sanger Institute Data Sharing"/>
        </authorList>
    </citation>
    <scope>NUCLEOTIDE SEQUENCE [LARGE SCALE GENOMIC DNA]</scope>
</reference>
<dbReference type="GO" id="GO:0006955">
    <property type="term" value="P:immune response"/>
    <property type="evidence" value="ECO:0007669"/>
    <property type="project" value="InterPro"/>
</dbReference>
<feature type="chain" id="PRO_5018583318" description="Chemokine interleukin-8-like domain-containing protein" evidence="3">
    <location>
        <begin position="21"/>
        <end position="107"/>
    </location>
</feature>
<dbReference type="GO" id="GO:0048538">
    <property type="term" value="P:thymus development"/>
    <property type="evidence" value="ECO:0007669"/>
    <property type="project" value="Ensembl"/>
</dbReference>
<dbReference type="Pfam" id="PF00048">
    <property type="entry name" value="IL8"/>
    <property type="match status" value="1"/>
</dbReference>
<dbReference type="Gene3D" id="2.40.50.40">
    <property type="match status" value="1"/>
</dbReference>
<feature type="signal peptide" evidence="3">
    <location>
        <begin position="1"/>
        <end position="20"/>
    </location>
</feature>
<dbReference type="InParanoid" id="A0A3Q1KAK4"/>
<dbReference type="CTD" id="100333914"/>
<dbReference type="GO" id="GO:0005615">
    <property type="term" value="C:extracellular space"/>
    <property type="evidence" value="ECO:0007669"/>
    <property type="project" value="UniProtKB-KW"/>
</dbReference>
<dbReference type="AlphaFoldDB" id="A0A3Q1KAK4"/>
<dbReference type="SUPFAM" id="SSF54117">
    <property type="entry name" value="Interleukin 8-like chemokines"/>
    <property type="match status" value="1"/>
</dbReference>
<dbReference type="Ensembl" id="ENSATET00000031304.3">
    <property type="protein sequence ID" value="ENSATEP00000030841.1"/>
    <property type="gene ID" value="ENSATEG00000021305.3"/>
</dbReference>
<organism evidence="5 6">
    <name type="scientific">Anabas testudineus</name>
    <name type="common">Climbing perch</name>
    <name type="synonym">Anthias testudineus</name>
    <dbReference type="NCBI Taxonomy" id="64144"/>
    <lineage>
        <taxon>Eukaryota</taxon>
        <taxon>Metazoa</taxon>
        <taxon>Chordata</taxon>
        <taxon>Craniata</taxon>
        <taxon>Vertebrata</taxon>
        <taxon>Euteleostomi</taxon>
        <taxon>Actinopterygii</taxon>
        <taxon>Neopterygii</taxon>
        <taxon>Teleostei</taxon>
        <taxon>Neoteleostei</taxon>
        <taxon>Acanthomorphata</taxon>
        <taxon>Anabantaria</taxon>
        <taxon>Anabantiformes</taxon>
        <taxon>Anabantoidei</taxon>
        <taxon>Anabantidae</taxon>
        <taxon>Anabas</taxon>
    </lineage>
</organism>
<evidence type="ECO:0000256" key="1">
    <source>
        <dbReference type="ARBA" id="ARBA00022514"/>
    </source>
</evidence>
<proteinExistence type="predicted"/>
<name>A0A3Q1KAK4_ANATE</name>
<evidence type="ECO:0000259" key="4">
    <source>
        <dbReference type="SMART" id="SM00199"/>
    </source>
</evidence>
<evidence type="ECO:0000313" key="5">
    <source>
        <dbReference type="Ensembl" id="ENSATEP00000030841.1"/>
    </source>
</evidence>
<dbReference type="RefSeq" id="XP_026229546.1">
    <property type="nucleotide sequence ID" value="XM_026373761.1"/>
</dbReference>
<evidence type="ECO:0000256" key="2">
    <source>
        <dbReference type="SAM" id="MobiDB-lite"/>
    </source>
</evidence>
<dbReference type="PANTHER" id="PTHR12015">
    <property type="entry name" value="SMALL INDUCIBLE CYTOKINE A"/>
    <property type="match status" value="1"/>
</dbReference>
<dbReference type="FunCoup" id="A0A3Q1KAK4">
    <property type="interactions" value="883"/>
</dbReference>
<evidence type="ECO:0000313" key="6">
    <source>
        <dbReference type="Proteomes" id="UP000265040"/>
    </source>
</evidence>
<feature type="compositionally biased region" description="Basic residues" evidence="2">
    <location>
        <begin position="96"/>
        <end position="107"/>
    </location>
</feature>
<keyword evidence="1" id="KW-0202">Cytokine</keyword>
<dbReference type="InterPro" id="IPR001811">
    <property type="entry name" value="Chemokine_IL8-like_dom"/>
</dbReference>
<dbReference type="SMART" id="SM00199">
    <property type="entry name" value="SCY"/>
    <property type="match status" value="1"/>
</dbReference>
<feature type="domain" description="Chemokine interleukin-8-like" evidence="4">
    <location>
        <begin position="24"/>
        <end position="85"/>
    </location>
</feature>
<sequence>MRFNLLFFLLSLSCLYLALAQVSYEDCCLTYVKQHKTVKKLAVMYRVQETDGGCNIPAIVFTMRRGRRVCGDPREEWVKALMKNIDKSNSNSNSNPKHKHYRHPKRG</sequence>
<reference evidence="5" key="2">
    <citation type="submission" date="2025-08" db="UniProtKB">
        <authorList>
            <consortium name="Ensembl"/>
        </authorList>
    </citation>
    <scope>IDENTIFICATION</scope>
</reference>
<dbReference type="OrthoDB" id="9447832at2759"/>
<dbReference type="GO" id="GO:0008009">
    <property type="term" value="F:chemokine activity"/>
    <property type="evidence" value="ECO:0007669"/>
    <property type="project" value="InterPro"/>
</dbReference>
<dbReference type="InterPro" id="IPR039809">
    <property type="entry name" value="Chemokine_b/g/d"/>
</dbReference>
<accession>A0A3Q1KAK4</accession>
<protein>
    <recommendedName>
        <fullName evidence="4">Chemokine interleukin-8-like domain-containing protein</fullName>
    </recommendedName>
</protein>
<dbReference type="GeneID" id="113171425"/>
<dbReference type="PANTHER" id="PTHR12015:SF186">
    <property type="entry name" value="C-C MOTIF CHEMOKINE 21-LIKE-RELATED"/>
    <property type="match status" value="1"/>
</dbReference>